<dbReference type="EMBL" id="FOMZ01000003">
    <property type="protein sequence ID" value="SFD79653.1"/>
    <property type="molecule type" value="Genomic_DNA"/>
</dbReference>
<reference evidence="2" key="1">
    <citation type="submission" date="2016-10" db="EMBL/GenBank/DDBJ databases">
        <authorList>
            <person name="Varghese N."/>
            <person name="Submissions S."/>
        </authorList>
    </citation>
    <scope>NUCLEOTIDE SEQUENCE [LARGE SCALE GENOMIC DNA]</scope>
    <source>
        <strain evidence="2">DSM 45004</strain>
    </source>
</reference>
<dbReference type="PANTHER" id="PTHR39332:SF7">
    <property type="entry name" value="SRPBCC FAMILY PROTEIN"/>
    <property type="match status" value="1"/>
</dbReference>
<dbReference type="Gene3D" id="3.30.530.20">
    <property type="match status" value="1"/>
</dbReference>
<dbReference type="CDD" id="cd07821">
    <property type="entry name" value="PYR_PYL_RCAR_like"/>
    <property type="match status" value="1"/>
</dbReference>
<dbReference type="InterPro" id="IPR019587">
    <property type="entry name" value="Polyketide_cyclase/dehydratase"/>
</dbReference>
<evidence type="ECO:0000313" key="2">
    <source>
        <dbReference type="Proteomes" id="UP000198716"/>
    </source>
</evidence>
<dbReference type="PANTHER" id="PTHR39332">
    <property type="entry name" value="BLL4707 PROTEIN"/>
    <property type="match status" value="1"/>
</dbReference>
<name>A0A1I1VEY7_9ACTN</name>
<keyword evidence="2" id="KW-1185">Reference proteome</keyword>
<dbReference type="Pfam" id="PF10604">
    <property type="entry name" value="Polyketide_cyc2"/>
    <property type="match status" value="1"/>
</dbReference>
<organism evidence="1 2">
    <name type="scientific">Actinopolyspora alba</name>
    <dbReference type="NCBI Taxonomy" id="673379"/>
    <lineage>
        <taxon>Bacteria</taxon>
        <taxon>Bacillati</taxon>
        <taxon>Actinomycetota</taxon>
        <taxon>Actinomycetes</taxon>
        <taxon>Actinopolysporales</taxon>
        <taxon>Actinopolysporaceae</taxon>
        <taxon>Actinopolyspora</taxon>
        <taxon>Actinopolyspora alba group</taxon>
    </lineage>
</organism>
<dbReference type="InterPro" id="IPR023393">
    <property type="entry name" value="START-like_dom_sf"/>
</dbReference>
<accession>A0A1I1VEY7</accession>
<dbReference type="Proteomes" id="UP000198716">
    <property type="component" value="Unassembled WGS sequence"/>
</dbReference>
<dbReference type="AlphaFoldDB" id="A0A1I1VEY7"/>
<dbReference type="SUPFAM" id="SSF55961">
    <property type="entry name" value="Bet v1-like"/>
    <property type="match status" value="1"/>
</dbReference>
<protein>
    <submittedName>
        <fullName evidence="1">Polyketide cyclase / dehydrase and lipid transport</fullName>
    </submittedName>
</protein>
<proteinExistence type="predicted"/>
<sequence length="150" mass="16585">MADSYSSALVQAPVDRVWRVFGDFAALADWHPAITAGEIEQDSSPFAVGAVRKLRLADGSTVRERLVAFDSFRRSYGYEMLEGPFPVRNYRATVRVAPVTDTGVTFAEWSACYDLTTDPETDHRAADLDRVFREDVFATGLAALGRICAE</sequence>
<evidence type="ECO:0000313" key="1">
    <source>
        <dbReference type="EMBL" id="SFD79653.1"/>
    </source>
</evidence>
<dbReference type="RefSeq" id="WP_092924716.1">
    <property type="nucleotide sequence ID" value="NZ_FOMZ01000003.1"/>
</dbReference>
<gene>
    <name evidence="1" type="ORF">SAMN04487819_103199</name>
</gene>